<dbReference type="AlphaFoldDB" id="A0AAD7BK59"/>
<dbReference type="InterPro" id="IPR050300">
    <property type="entry name" value="GDXG_lipolytic_enzyme"/>
</dbReference>
<evidence type="ECO:0000313" key="4">
    <source>
        <dbReference type="Proteomes" id="UP001221142"/>
    </source>
</evidence>
<dbReference type="PANTHER" id="PTHR48081:SF8">
    <property type="entry name" value="ALPHA_BETA HYDROLASE FOLD-3 DOMAIN-CONTAINING PROTEIN-RELATED"/>
    <property type="match status" value="1"/>
</dbReference>
<reference evidence="3" key="1">
    <citation type="submission" date="2023-03" db="EMBL/GenBank/DDBJ databases">
        <title>Massive genome expansion in bonnet fungi (Mycena s.s.) driven by repeated elements and novel gene families across ecological guilds.</title>
        <authorList>
            <consortium name="Lawrence Berkeley National Laboratory"/>
            <person name="Harder C.B."/>
            <person name="Miyauchi S."/>
            <person name="Viragh M."/>
            <person name="Kuo A."/>
            <person name="Thoen E."/>
            <person name="Andreopoulos B."/>
            <person name="Lu D."/>
            <person name="Skrede I."/>
            <person name="Drula E."/>
            <person name="Henrissat B."/>
            <person name="Morin E."/>
            <person name="Kohler A."/>
            <person name="Barry K."/>
            <person name="LaButti K."/>
            <person name="Morin E."/>
            <person name="Salamov A."/>
            <person name="Lipzen A."/>
            <person name="Mereny Z."/>
            <person name="Hegedus B."/>
            <person name="Baldrian P."/>
            <person name="Stursova M."/>
            <person name="Weitz H."/>
            <person name="Taylor A."/>
            <person name="Grigoriev I.V."/>
            <person name="Nagy L.G."/>
            <person name="Martin F."/>
            <person name="Kauserud H."/>
        </authorList>
    </citation>
    <scope>NUCLEOTIDE SEQUENCE</scope>
    <source>
        <strain evidence="3">9284</strain>
    </source>
</reference>
<dbReference type="Gene3D" id="3.40.50.1820">
    <property type="entry name" value="alpha/beta hydrolase"/>
    <property type="match status" value="1"/>
</dbReference>
<name>A0AAD7BK59_9AGAR</name>
<dbReference type="SUPFAM" id="SSF53474">
    <property type="entry name" value="alpha/beta-Hydrolases"/>
    <property type="match status" value="1"/>
</dbReference>
<dbReference type="EMBL" id="JARKIF010000014">
    <property type="protein sequence ID" value="KAJ7623526.1"/>
    <property type="molecule type" value="Genomic_DNA"/>
</dbReference>
<dbReference type="Pfam" id="PF07859">
    <property type="entry name" value="Abhydrolase_3"/>
    <property type="match status" value="1"/>
</dbReference>
<organism evidence="3 4">
    <name type="scientific">Roridomyces roridus</name>
    <dbReference type="NCBI Taxonomy" id="1738132"/>
    <lineage>
        <taxon>Eukaryota</taxon>
        <taxon>Fungi</taxon>
        <taxon>Dikarya</taxon>
        <taxon>Basidiomycota</taxon>
        <taxon>Agaricomycotina</taxon>
        <taxon>Agaricomycetes</taxon>
        <taxon>Agaricomycetidae</taxon>
        <taxon>Agaricales</taxon>
        <taxon>Marasmiineae</taxon>
        <taxon>Mycenaceae</taxon>
        <taxon>Roridomyces</taxon>
    </lineage>
</organism>
<keyword evidence="1 3" id="KW-0378">Hydrolase</keyword>
<accession>A0AAD7BK59</accession>
<dbReference type="InterPro" id="IPR029058">
    <property type="entry name" value="AB_hydrolase_fold"/>
</dbReference>
<comment type="caution">
    <text evidence="3">The sequence shown here is derived from an EMBL/GenBank/DDBJ whole genome shotgun (WGS) entry which is preliminary data.</text>
</comment>
<dbReference type="Proteomes" id="UP001221142">
    <property type="component" value="Unassembled WGS sequence"/>
</dbReference>
<dbReference type="PANTHER" id="PTHR48081">
    <property type="entry name" value="AB HYDROLASE SUPERFAMILY PROTEIN C4A8.06C"/>
    <property type="match status" value="1"/>
</dbReference>
<gene>
    <name evidence="3" type="ORF">FB45DRAFT_925910</name>
</gene>
<feature type="domain" description="Alpha/beta hydrolase fold-3" evidence="2">
    <location>
        <begin position="93"/>
        <end position="308"/>
    </location>
</feature>
<sequence>MAEYSYSSQPDPEFAPFVEAFKFDPPLRSFDPVTRRATYNNVFIEGSTKAYASRQPKDTEYRVADHQVAVDKGSILVRSYIPVTEPASTLPLMVWMHGGGWTDGDIRVDDQFLRAICVESQVTIVNVEYRLAPEHPYPTGLNDSYAAVKWAAESASLLSVDLKKGFVVAGCSGGATLLTVIAHRARDDAFFKETPLTGQLLQIPAVVHPDAVPEKYKPVLLSLEQNKDAPILDRAALDWFLEQYGGAPTNPEVSPLLYESHAGLPPAVVQICGMDLLRDEAILYNKLLQEEGVKTKMTLYPGVPHGFHPFVPTITAAVKLEKHLSEGLKWILDGAP</sequence>
<keyword evidence="4" id="KW-1185">Reference proteome</keyword>
<dbReference type="GO" id="GO:0016787">
    <property type="term" value="F:hydrolase activity"/>
    <property type="evidence" value="ECO:0007669"/>
    <property type="project" value="UniProtKB-KW"/>
</dbReference>
<evidence type="ECO:0000259" key="2">
    <source>
        <dbReference type="Pfam" id="PF07859"/>
    </source>
</evidence>
<evidence type="ECO:0000313" key="3">
    <source>
        <dbReference type="EMBL" id="KAJ7623526.1"/>
    </source>
</evidence>
<evidence type="ECO:0000256" key="1">
    <source>
        <dbReference type="ARBA" id="ARBA00022801"/>
    </source>
</evidence>
<dbReference type="InterPro" id="IPR013094">
    <property type="entry name" value="AB_hydrolase_3"/>
</dbReference>
<proteinExistence type="predicted"/>
<protein>
    <submittedName>
        <fullName evidence="3">Alpha/Beta hydrolase protein</fullName>
    </submittedName>
</protein>